<dbReference type="EMBL" id="JBHSWE010000001">
    <property type="protein sequence ID" value="MFC6672613.1"/>
    <property type="molecule type" value="Genomic_DNA"/>
</dbReference>
<evidence type="ECO:0000313" key="1">
    <source>
        <dbReference type="EMBL" id="MFC6672613.1"/>
    </source>
</evidence>
<protein>
    <recommendedName>
        <fullName evidence="3">SPOR domain-containing protein</fullName>
    </recommendedName>
</protein>
<evidence type="ECO:0000313" key="2">
    <source>
        <dbReference type="Proteomes" id="UP001596422"/>
    </source>
</evidence>
<dbReference type="RefSeq" id="WP_379911043.1">
    <property type="nucleotide sequence ID" value="NZ_JBHSWE010000001.1"/>
</dbReference>
<gene>
    <name evidence="1" type="ORF">ACFQDL_22970</name>
</gene>
<organism evidence="1 2">
    <name type="scientific">Marinobacterium aestuariivivens</name>
    <dbReference type="NCBI Taxonomy" id="1698799"/>
    <lineage>
        <taxon>Bacteria</taxon>
        <taxon>Pseudomonadati</taxon>
        <taxon>Pseudomonadota</taxon>
        <taxon>Gammaproteobacteria</taxon>
        <taxon>Oceanospirillales</taxon>
        <taxon>Oceanospirillaceae</taxon>
        <taxon>Marinobacterium</taxon>
    </lineage>
</organism>
<sequence>MSNILYLHRFNRVQEADSVEQRGADSWWVIRHRVARDGTSLHASRVVHFARSEAEAQAWIERRHAQDDADKARRGTG</sequence>
<keyword evidence="2" id="KW-1185">Reference proteome</keyword>
<evidence type="ECO:0008006" key="3">
    <source>
        <dbReference type="Google" id="ProtNLM"/>
    </source>
</evidence>
<name>A0ABW2A552_9GAMM</name>
<dbReference type="Proteomes" id="UP001596422">
    <property type="component" value="Unassembled WGS sequence"/>
</dbReference>
<accession>A0ABW2A552</accession>
<proteinExistence type="predicted"/>
<comment type="caution">
    <text evidence="1">The sequence shown here is derived from an EMBL/GenBank/DDBJ whole genome shotgun (WGS) entry which is preliminary data.</text>
</comment>
<reference evidence="2" key="1">
    <citation type="journal article" date="2019" name="Int. J. Syst. Evol. Microbiol.">
        <title>The Global Catalogue of Microorganisms (GCM) 10K type strain sequencing project: providing services to taxonomists for standard genome sequencing and annotation.</title>
        <authorList>
            <consortium name="The Broad Institute Genomics Platform"/>
            <consortium name="The Broad Institute Genome Sequencing Center for Infectious Disease"/>
            <person name="Wu L."/>
            <person name="Ma J."/>
        </authorList>
    </citation>
    <scope>NUCLEOTIDE SEQUENCE [LARGE SCALE GENOMIC DNA]</scope>
    <source>
        <strain evidence="2">NBRC 111756</strain>
    </source>
</reference>